<dbReference type="GO" id="GO:0045493">
    <property type="term" value="P:xylan catabolic process"/>
    <property type="evidence" value="ECO:0007669"/>
    <property type="project" value="UniProtKB-KW"/>
</dbReference>
<dbReference type="InterPro" id="IPR029058">
    <property type="entry name" value="AB_hydrolase_fold"/>
</dbReference>
<keyword evidence="2" id="KW-0719">Serine esterase</keyword>
<comment type="caution">
    <text evidence="11">The sequence shown here is derived from an EMBL/GenBank/DDBJ whole genome shotgun (WGS) entry which is preliminary data.</text>
</comment>
<keyword evidence="3" id="KW-0119">Carbohydrate metabolism</keyword>
<keyword evidence="12" id="KW-1185">Reference proteome</keyword>
<dbReference type="GeneID" id="87881743"/>
<dbReference type="Gene3D" id="3.40.50.1820">
    <property type="entry name" value="alpha/beta hydrolase"/>
    <property type="match status" value="1"/>
</dbReference>
<evidence type="ECO:0000256" key="5">
    <source>
        <dbReference type="ARBA" id="ARBA00022729"/>
    </source>
</evidence>
<dbReference type="Pfam" id="PF07519">
    <property type="entry name" value="Tannase"/>
    <property type="match status" value="2"/>
</dbReference>
<dbReference type="InterPro" id="IPR011118">
    <property type="entry name" value="Tannase/feruloyl_esterase"/>
</dbReference>
<dbReference type="AlphaFoldDB" id="A0AAJ0M038"/>
<reference evidence="11" key="1">
    <citation type="journal article" date="2023" name="Mol. Phylogenet. Evol.">
        <title>Genome-scale phylogeny and comparative genomics of the fungal order Sordariales.</title>
        <authorList>
            <person name="Hensen N."/>
            <person name="Bonometti L."/>
            <person name="Westerberg I."/>
            <person name="Brannstrom I.O."/>
            <person name="Guillou S."/>
            <person name="Cros-Aarteil S."/>
            <person name="Calhoun S."/>
            <person name="Haridas S."/>
            <person name="Kuo A."/>
            <person name="Mondo S."/>
            <person name="Pangilinan J."/>
            <person name="Riley R."/>
            <person name="LaButti K."/>
            <person name="Andreopoulos B."/>
            <person name="Lipzen A."/>
            <person name="Chen C."/>
            <person name="Yan M."/>
            <person name="Daum C."/>
            <person name="Ng V."/>
            <person name="Clum A."/>
            <person name="Steindorff A."/>
            <person name="Ohm R.A."/>
            <person name="Martin F."/>
            <person name="Silar P."/>
            <person name="Natvig D.O."/>
            <person name="Lalanne C."/>
            <person name="Gautier V."/>
            <person name="Ament-Velasquez S.L."/>
            <person name="Kruys A."/>
            <person name="Hutchinson M.I."/>
            <person name="Powell A.J."/>
            <person name="Barry K."/>
            <person name="Miller A.N."/>
            <person name="Grigoriev I.V."/>
            <person name="Debuchy R."/>
            <person name="Gladieux P."/>
            <person name="Hiltunen Thoren M."/>
            <person name="Johannesson H."/>
        </authorList>
    </citation>
    <scope>NUCLEOTIDE SEQUENCE</scope>
    <source>
        <strain evidence="11">CBS 333.67</strain>
    </source>
</reference>
<comment type="similarity">
    <text evidence="1 10">Belongs to the tannase family.</text>
</comment>
<evidence type="ECO:0000256" key="9">
    <source>
        <dbReference type="ARBA" id="ARBA00034075"/>
    </source>
</evidence>
<evidence type="ECO:0000256" key="8">
    <source>
        <dbReference type="ARBA" id="ARBA00023157"/>
    </source>
</evidence>
<gene>
    <name evidence="11" type="ORF">B0T15DRAFT_228863</name>
</gene>
<dbReference type="Proteomes" id="UP001273166">
    <property type="component" value="Unassembled WGS sequence"/>
</dbReference>
<keyword evidence="8" id="KW-1015">Disulfide bond</keyword>
<keyword evidence="3" id="KW-0624">Polysaccharide degradation</keyword>
<evidence type="ECO:0000256" key="7">
    <source>
        <dbReference type="ARBA" id="ARBA00022837"/>
    </source>
</evidence>
<keyword evidence="4" id="KW-0479">Metal-binding</keyword>
<proteinExistence type="inferred from homology"/>
<dbReference type="GO" id="GO:0046872">
    <property type="term" value="F:metal ion binding"/>
    <property type="evidence" value="ECO:0007669"/>
    <property type="project" value="UniProtKB-KW"/>
</dbReference>
<keyword evidence="5 10" id="KW-0732">Signal</keyword>
<evidence type="ECO:0000256" key="3">
    <source>
        <dbReference type="ARBA" id="ARBA00022651"/>
    </source>
</evidence>
<reference evidence="11" key="2">
    <citation type="submission" date="2023-06" db="EMBL/GenBank/DDBJ databases">
        <authorList>
            <consortium name="Lawrence Berkeley National Laboratory"/>
            <person name="Mondo S.J."/>
            <person name="Hensen N."/>
            <person name="Bonometti L."/>
            <person name="Westerberg I."/>
            <person name="Brannstrom I.O."/>
            <person name="Guillou S."/>
            <person name="Cros-Aarteil S."/>
            <person name="Calhoun S."/>
            <person name="Haridas S."/>
            <person name="Kuo A."/>
            <person name="Pangilinan J."/>
            <person name="Riley R."/>
            <person name="Labutti K."/>
            <person name="Andreopoulos B."/>
            <person name="Lipzen A."/>
            <person name="Chen C."/>
            <person name="Yanf M."/>
            <person name="Daum C."/>
            <person name="Ng V."/>
            <person name="Clum A."/>
            <person name="Steindorff A."/>
            <person name="Ohm R."/>
            <person name="Martin F."/>
            <person name="Silar P."/>
            <person name="Natvig D."/>
            <person name="Lalanne C."/>
            <person name="Gautier V."/>
            <person name="Ament-Velasquez S.L."/>
            <person name="Kruys A."/>
            <person name="Hutchinson M.I."/>
            <person name="Powell A.J."/>
            <person name="Barry K."/>
            <person name="Miller A.N."/>
            <person name="Grigoriev I.V."/>
            <person name="Debuchy R."/>
            <person name="Gladieux P."/>
            <person name="Thoren M.H."/>
            <person name="Johannesson H."/>
        </authorList>
    </citation>
    <scope>NUCLEOTIDE SEQUENCE</scope>
    <source>
        <strain evidence="11">CBS 333.67</strain>
    </source>
</reference>
<keyword evidence="3" id="KW-0858">Xylan degradation</keyword>
<accession>A0AAJ0M038</accession>
<dbReference type="SUPFAM" id="SSF53474">
    <property type="entry name" value="alpha/beta-Hydrolases"/>
    <property type="match status" value="1"/>
</dbReference>
<evidence type="ECO:0000313" key="12">
    <source>
        <dbReference type="Proteomes" id="UP001273166"/>
    </source>
</evidence>
<dbReference type="RefSeq" id="XP_062719847.1">
    <property type="nucleotide sequence ID" value="XM_062862914.1"/>
</dbReference>
<organism evidence="11 12">
    <name type="scientific">Chaetomium strumarium</name>
    <dbReference type="NCBI Taxonomy" id="1170767"/>
    <lineage>
        <taxon>Eukaryota</taxon>
        <taxon>Fungi</taxon>
        <taxon>Dikarya</taxon>
        <taxon>Ascomycota</taxon>
        <taxon>Pezizomycotina</taxon>
        <taxon>Sordariomycetes</taxon>
        <taxon>Sordariomycetidae</taxon>
        <taxon>Sordariales</taxon>
        <taxon>Chaetomiaceae</taxon>
        <taxon>Chaetomium</taxon>
    </lineage>
</organism>
<feature type="chain" id="PRO_5042317177" description="Carboxylic ester hydrolase" evidence="10">
    <location>
        <begin position="22"/>
        <end position="545"/>
    </location>
</feature>
<sequence>MRSPVFAALLTSVVAAGQCECSRNSNSSSSSFEQQCSKFAQKLDIDNATVWLAQPVAAGTNLTFPDADPSCGQTALAVGVDFCRITLYVATSGRSGISMEAWLPRNWTGRFLSTGNGGLNGCLSYDDMAYATELGFATVGANNGHNGTSGEPFLNNPDVVEDFAWRSVHTNVVVGKRISEAFYNRKHTKSYYLGCSTGGRQGFKSAQSFPEDFDGIVAGAPAVDFNNLNSWSGHFYLLTGPAGSPTYLTPEQWSAVHDDIMAQCDGLDGYVDGIIEEPRLCQYRPESLICPPGTPANSSSSTCITGAQAGTVRAVFSDLHGANGTLVYPRMQPGSEQLGTPYLYYGGRPFPYAADWFRYAVYNDPAWDPATLGPDDYARADALNPSDIRTWSGDLAAFRARGAKLLHYHGLQDQIISSANSPRYYDHVARTMAQAHLSGGGVAGLDDFYRFFQISGMGHCTGGSGATFIGQARGSTASLDPEQNVLMAVVRWVEQGTAPEGILGTAFINGTTEVAFRRRHCKYPLRNTYTGQGDPREPDSWKCVV</sequence>
<evidence type="ECO:0000256" key="1">
    <source>
        <dbReference type="ARBA" id="ARBA00006249"/>
    </source>
</evidence>
<comment type="catalytic activity">
    <reaction evidence="9">
        <text>feruloyl-polysaccharide + H2O = ferulate + polysaccharide.</text>
        <dbReference type="EC" id="3.1.1.73"/>
    </reaction>
</comment>
<dbReference type="PANTHER" id="PTHR33938:SF15">
    <property type="entry name" value="FERULOYL ESTERASE B-RELATED"/>
    <property type="match status" value="1"/>
</dbReference>
<evidence type="ECO:0000256" key="2">
    <source>
        <dbReference type="ARBA" id="ARBA00022487"/>
    </source>
</evidence>
<keyword evidence="7" id="KW-0106">Calcium</keyword>
<evidence type="ECO:0000256" key="6">
    <source>
        <dbReference type="ARBA" id="ARBA00022801"/>
    </source>
</evidence>
<keyword evidence="6 10" id="KW-0378">Hydrolase</keyword>
<evidence type="ECO:0000313" key="11">
    <source>
        <dbReference type="EMBL" id="KAK3304067.1"/>
    </source>
</evidence>
<name>A0AAJ0M038_9PEZI</name>
<dbReference type="EMBL" id="JAUDZG010000005">
    <property type="protein sequence ID" value="KAK3304067.1"/>
    <property type="molecule type" value="Genomic_DNA"/>
</dbReference>
<protein>
    <recommendedName>
        <fullName evidence="10">Carboxylic ester hydrolase</fullName>
        <ecNumber evidence="10">3.1.1.-</ecNumber>
    </recommendedName>
</protein>
<dbReference type="EC" id="3.1.1.-" evidence="10"/>
<evidence type="ECO:0000256" key="10">
    <source>
        <dbReference type="RuleBase" id="RU361238"/>
    </source>
</evidence>
<dbReference type="GO" id="GO:0030600">
    <property type="term" value="F:feruloyl esterase activity"/>
    <property type="evidence" value="ECO:0007669"/>
    <property type="project" value="UniProtKB-EC"/>
</dbReference>
<evidence type="ECO:0000256" key="4">
    <source>
        <dbReference type="ARBA" id="ARBA00022723"/>
    </source>
</evidence>
<dbReference type="PANTHER" id="PTHR33938">
    <property type="entry name" value="FERULOYL ESTERASE B-RELATED"/>
    <property type="match status" value="1"/>
</dbReference>
<feature type="signal peptide" evidence="10">
    <location>
        <begin position="1"/>
        <end position="21"/>
    </location>
</feature>